<dbReference type="AlphaFoldDB" id="A0A6G0X8A5"/>
<sequence length="161" mass="17681">MQWTLQLSSDGTLGSRRVRDALAFEKCPLKCVDDLSSPAGGEWSAKEAAPDIELVRTERMPPHRSFDTDLDGCGLPARIVHSSSSWSPALSALEIASASSQSSMFQGFIQAMAEEEVETAAVAVFDFSPRQARWIPCVEDLTRRESFFSSAHALQLCWLSL</sequence>
<gene>
    <name evidence="1" type="ORF">Ae201684_007205</name>
</gene>
<evidence type="ECO:0000313" key="2">
    <source>
        <dbReference type="Proteomes" id="UP000481153"/>
    </source>
</evidence>
<name>A0A6G0X8A5_9STRA</name>
<keyword evidence="2" id="KW-1185">Reference proteome</keyword>
<reference evidence="1 2" key="1">
    <citation type="submission" date="2019-07" db="EMBL/GenBank/DDBJ databases">
        <title>Genomics analysis of Aphanomyces spp. identifies a new class of oomycete effector associated with host adaptation.</title>
        <authorList>
            <person name="Gaulin E."/>
        </authorList>
    </citation>
    <scope>NUCLEOTIDE SEQUENCE [LARGE SCALE GENOMIC DNA]</scope>
    <source>
        <strain evidence="1 2">ATCC 201684</strain>
    </source>
</reference>
<proteinExistence type="predicted"/>
<accession>A0A6G0X8A5</accession>
<evidence type="ECO:0000313" key="1">
    <source>
        <dbReference type="EMBL" id="KAF0736182.1"/>
    </source>
</evidence>
<dbReference type="Proteomes" id="UP000481153">
    <property type="component" value="Unassembled WGS sequence"/>
</dbReference>
<comment type="caution">
    <text evidence="1">The sequence shown here is derived from an EMBL/GenBank/DDBJ whole genome shotgun (WGS) entry which is preliminary data.</text>
</comment>
<protein>
    <submittedName>
        <fullName evidence="1">Uncharacterized protein</fullName>
    </submittedName>
</protein>
<organism evidence="1 2">
    <name type="scientific">Aphanomyces euteiches</name>
    <dbReference type="NCBI Taxonomy" id="100861"/>
    <lineage>
        <taxon>Eukaryota</taxon>
        <taxon>Sar</taxon>
        <taxon>Stramenopiles</taxon>
        <taxon>Oomycota</taxon>
        <taxon>Saprolegniomycetes</taxon>
        <taxon>Saprolegniales</taxon>
        <taxon>Verrucalvaceae</taxon>
        <taxon>Aphanomyces</taxon>
    </lineage>
</organism>
<dbReference type="EMBL" id="VJMJ01000089">
    <property type="protein sequence ID" value="KAF0736182.1"/>
    <property type="molecule type" value="Genomic_DNA"/>
</dbReference>